<dbReference type="Proteomes" id="UP001497644">
    <property type="component" value="Chromosome 9"/>
</dbReference>
<protein>
    <submittedName>
        <fullName evidence="2">Uncharacterized protein</fullName>
    </submittedName>
</protein>
<dbReference type="AlphaFoldDB" id="A0AAV2P8I7"/>
<dbReference type="EMBL" id="OZ034832">
    <property type="protein sequence ID" value="CAL1689244.1"/>
    <property type="molecule type" value="Genomic_DNA"/>
</dbReference>
<feature type="region of interest" description="Disordered" evidence="1">
    <location>
        <begin position="34"/>
        <end position="82"/>
    </location>
</feature>
<feature type="compositionally biased region" description="Polar residues" evidence="1">
    <location>
        <begin position="73"/>
        <end position="82"/>
    </location>
</feature>
<name>A0AAV2P8I7_9HYME</name>
<keyword evidence="3" id="KW-1185">Reference proteome</keyword>
<proteinExistence type="predicted"/>
<gene>
    <name evidence="2" type="ORF">LPLAT_LOCUS14206</name>
</gene>
<reference evidence="2" key="1">
    <citation type="submission" date="2024-04" db="EMBL/GenBank/DDBJ databases">
        <authorList>
            <consortium name="Molecular Ecology Group"/>
        </authorList>
    </citation>
    <scope>NUCLEOTIDE SEQUENCE</scope>
</reference>
<evidence type="ECO:0000313" key="2">
    <source>
        <dbReference type="EMBL" id="CAL1689244.1"/>
    </source>
</evidence>
<organism evidence="2 3">
    <name type="scientific">Lasius platythorax</name>
    <dbReference type="NCBI Taxonomy" id="488582"/>
    <lineage>
        <taxon>Eukaryota</taxon>
        <taxon>Metazoa</taxon>
        <taxon>Ecdysozoa</taxon>
        <taxon>Arthropoda</taxon>
        <taxon>Hexapoda</taxon>
        <taxon>Insecta</taxon>
        <taxon>Pterygota</taxon>
        <taxon>Neoptera</taxon>
        <taxon>Endopterygota</taxon>
        <taxon>Hymenoptera</taxon>
        <taxon>Apocrita</taxon>
        <taxon>Aculeata</taxon>
        <taxon>Formicoidea</taxon>
        <taxon>Formicidae</taxon>
        <taxon>Formicinae</taxon>
        <taxon>Lasius</taxon>
        <taxon>Lasius</taxon>
    </lineage>
</organism>
<sequence length="82" mass="8861">MGPKEAGKRSEHMSSGKAVHTVCMNQCTATAEKYRANEPTTGNAQDTVGEKHRTHRPHGGNRRDNKGNGRKLISNSASVDAM</sequence>
<accession>A0AAV2P8I7</accession>
<evidence type="ECO:0000256" key="1">
    <source>
        <dbReference type="SAM" id="MobiDB-lite"/>
    </source>
</evidence>
<evidence type="ECO:0000313" key="3">
    <source>
        <dbReference type="Proteomes" id="UP001497644"/>
    </source>
</evidence>